<dbReference type="SUPFAM" id="SSF50156">
    <property type="entry name" value="PDZ domain-like"/>
    <property type="match status" value="1"/>
</dbReference>
<name>A0A1F5FB06_9BACT</name>
<dbReference type="EMBL" id="MFAF01000066">
    <property type="protein sequence ID" value="OGD76772.1"/>
    <property type="molecule type" value="Genomic_DNA"/>
</dbReference>
<accession>A0A1F5FB06</accession>
<dbReference type="InterPro" id="IPR001940">
    <property type="entry name" value="Peptidase_S1C"/>
</dbReference>
<evidence type="ECO:0000259" key="4">
    <source>
        <dbReference type="PROSITE" id="PS50106"/>
    </source>
</evidence>
<dbReference type="PRINTS" id="PR00834">
    <property type="entry name" value="PROTEASES2C"/>
</dbReference>
<evidence type="ECO:0000256" key="1">
    <source>
        <dbReference type="ARBA" id="ARBA00022670"/>
    </source>
</evidence>
<dbReference type="PANTHER" id="PTHR43343">
    <property type="entry name" value="PEPTIDASE S12"/>
    <property type="match status" value="1"/>
</dbReference>
<keyword evidence="3" id="KW-0732">Signal</keyword>
<keyword evidence="2" id="KW-0378">Hydrolase</keyword>
<dbReference type="Gene3D" id="2.40.10.120">
    <property type="match status" value="1"/>
</dbReference>
<dbReference type="Pfam" id="PF13365">
    <property type="entry name" value="Trypsin_2"/>
    <property type="match status" value="1"/>
</dbReference>
<keyword evidence="1" id="KW-0645">Protease</keyword>
<proteinExistence type="predicted"/>
<dbReference type="Gene3D" id="2.30.42.10">
    <property type="match status" value="1"/>
</dbReference>
<feature type="domain" description="PDZ" evidence="4">
    <location>
        <begin position="295"/>
        <end position="386"/>
    </location>
</feature>
<evidence type="ECO:0000256" key="2">
    <source>
        <dbReference type="ARBA" id="ARBA00022801"/>
    </source>
</evidence>
<dbReference type="GO" id="GO:0004252">
    <property type="term" value="F:serine-type endopeptidase activity"/>
    <property type="evidence" value="ECO:0007669"/>
    <property type="project" value="InterPro"/>
</dbReference>
<gene>
    <name evidence="5" type="ORF">A2Y64_04545</name>
</gene>
<dbReference type="GO" id="GO:0006508">
    <property type="term" value="P:proteolysis"/>
    <property type="evidence" value="ECO:0007669"/>
    <property type="project" value="UniProtKB-KW"/>
</dbReference>
<dbReference type="PANTHER" id="PTHR43343:SF3">
    <property type="entry name" value="PROTEASE DO-LIKE 8, CHLOROPLASTIC"/>
    <property type="match status" value="1"/>
</dbReference>
<feature type="signal peptide" evidence="3">
    <location>
        <begin position="1"/>
        <end position="20"/>
    </location>
</feature>
<sequence>MRSTLFMTLLTIFLVQPGCAGEETPSIELALSDTDSAAVESTDARITTERGNAIIEATRIAAPSVVTITTITRVTERVYDPWSDPFFSDPFFQEFFGRRPGSSESEGPTYREREIPGMGSGFIISPDGYVLTAEHVVHSADEIEITLSDGRSYPGEVVGRDPYTDTAVVRIEGGEDLPVSILGDSDHLEVGQWAIAIGNPFGFIVKDPQPTVTVGVVSATNRTMRYQIATGEVRIYEGLIQTDAAINPGNSGGVLVNSLGEVIGINSSILSTTGGNQGIGFAIPINSAREVAQEIIRYGGVRRSYIGFYLQDVTPSISQAMGLRSTDGALVTQVDKGSPAAEAGLEPGDIILSYNAEPITGVEGFNEQFQHSAPGDDVVLVVQREGRQYRVALVIAERDEET</sequence>
<dbReference type="InterPro" id="IPR051201">
    <property type="entry name" value="Chloro_Bact_Ser_Proteases"/>
</dbReference>
<organism evidence="5 6">
    <name type="scientific">Candidatus Coatesbacteria bacterium RBG_13_66_14</name>
    <dbReference type="NCBI Taxonomy" id="1817816"/>
    <lineage>
        <taxon>Bacteria</taxon>
        <taxon>Candidatus Coatesiibacteriota</taxon>
    </lineage>
</organism>
<dbReference type="InterPro" id="IPR009003">
    <property type="entry name" value="Peptidase_S1_PA"/>
</dbReference>
<reference evidence="5 6" key="1">
    <citation type="journal article" date="2016" name="Nat. Commun.">
        <title>Thousands of microbial genomes shed light on interconnected biogeochemical processes in an aquifer system.</title>
        <authorList>
            <person name="Anantharaman K."/>
            <person name="Brown C.T."/>
            <person name="Hug L.A."/>
            <person name="Sharon I."/>
            <person name="Castelle C.J."/>
            <person name="Probst A.J."/>
            <person name="Thomas B.C."/>
            <person name="Singh A."/>
            <person name="Wilkins M.J."/>
            <person name="Karaoz U."/>
            <person name="Brodie E.L."/>
            <person name="Williams K.H."/>
            <person name="Hubbard S.S."/>
            <person name="Banfield J.F."/>
        </authorList>
    </citation>
    <scope>NUCLEOTIDE SEQUENCE [LARGE SCALE GENOMIC DNA]</scope>
</reference>
<dbReference type="Pfam" id="PF13180">
    <property type="entry name" value="PDZ_2"/>
    <property type="match status" value="1"/>
</dbReference>
<dbReference type="AlphaFoldDB" id="A0A1F5FB06"/>
<dbReference type="SUPFAM" id="SSF50494">
    <property type="entry name" value="Trypsin-like serine proteases"/>
    <property type="match status" value="1"/>
</dbReference>
<dbReference type="SMART" id="SM00228">
    <property type="entry name" value="PDZ"/>
    <property type="match status" value="1"/>
</dbReference>
<dbReference type="InterPro" id="IPR036034">
    <property type="entry name" value="PDZ_sf"/>
</dbReference>
<dbReference type="Proteomes" id="UP000177187">
    <property type="component" value="Unassembled WGS sequence"/>
</dbReference>
<evidence type="ECO:0000313" key="6">
    <source>
        <dbReference type="Proteomes" id="UP000177187"/>
    </source>
</evidence>
<evidence type="ECO:0000256" key="3">
    <source>
        <dbReference type="SAM" id="SignalP"/>
    </source>
</evidence>
<dbReference type="STRING" id="1817816.A2Y64_04545"/>
<feature type="chain" id="PRO_5009518535" description="PDZ domain-containing protein" evidence="3">
    <location>
        <begin position="21"/>
        <end position="402"/>
    </location>
</feature>
<protein>
    <recommendedName>
        <fullName evidence="4">PDZ domain-containing protein</fullName>
    </recommendedName>
</protein>
<dbReference type="PROSITE" id="PS50106">
    <property type="entry name" value="PDZ"/>
    <property type="match status" value="1"/>
</dbReference>
<dbReference type="InterPro" id="IPR001478">
    <property type="entry name" value="PDZ"/>
</dbReference>
<evidence type="ECO:0000313" key="5">
    <source>
        <dbReference type="EMBL" id="OGD76772.1"/>
    </source>
</evidence>
<comment type="caution">
    <text evidence="5">The sequence shown here is derived from an EMBL/GenBank/DDBJ whole genome shotgun (WGS) entry which is preliminary data.</text>
</comment>